<feature type="compositionally biased region" description="Low complexity" evidence="1">
    <location>
        <begin position="431"/>
        <end position="471"/>
    </location>
</feature>
<dbReference type="GeneID" id="30149026"/>
<feature type="region of interest" description="Disordered" evidence="1">
    <location>
        <begin position="107"/>
        <end position="173"/>
    </location>
</feature>
<dbReference type="OrthoDB" id="4091299at2759"/>
<feature type="region of interest" description="Disordered" evidence="1">
    <location>
        <begin position="540"/>
        <end position="592"/>
    </location>
</feature>
<protein>
    <submittedName>
        <fullName evidence="2">Uncharacterized protein</fullName>
    </submittedName>
</protein>
<evidence type="ECO:0000313" key="3">
    <source>
        <dbReference type="Proteomes" id="UP000094336"/>
    </source>
</evidence>
<dbReference type="Proteomes" id="UP000094336">
    <property type="component" value="Unassembled WGS sequence"/>
</dbReference>
<feature type="compositionally biased region" description="Polar residues" evidence="1">
    <location>
        <begin position="333"/>
        <end position="354"/>
    </location>
</feature>
<feature type="compositionally biased region" description="Polar residues" evidence="1">
    <location>
        <begin position="552"/>
        <end position="562"/>
    </location>
</feature>
<name>A0A1E3QW68_9ASCO</name>
<feature type="compositionally biased region" description="Basic and acidic residues" evidence="1">
    <location>
        <begin position="115"/>
        <end position="133"/>
    </location>
</feature>
<reference evidence="3" key="1">
    <citation type="submission" date="2016-05" db="EMBL/GenBank/DDBJ databases">
        <title>Comparative genomics of biotechnologically important yeasts.</title>
        <authorList>
            <consortium name="DOE Joint Genome Institute"/>
            <person name="Riley R."/>
            <person name="Haridas S."/>
            <person name="Wolfe K.H."/>
            <person name="Lopes M.R."/>
            <person name="Hittinger C.T."/>
            <person name="Goker M."/>
            <person name="Salamov A."/>
            <person name="Wisecaver J."/>
            <person name="Long T.M."/>
            <person name="Aerts A.L."/>
            <person name="Barry K."/>
            <person name="Choi C."/>
            <person name="Clum A."/>
            <person name="Coughlan A.Y."/>
            <person name="Deshpande S."/>
            <person name="Douglass A.P."/>
            <person name="Hanson S.J."/>
            <person name="Klenk H.-P."/>
            <person name="Labutti K."/>
            <person name="Lapidus A."/>
            <person name="Lindquist E."/>
            <person name="Lipzen A."/>
            <person name="Meier-Kolthoff J.P."/>
            <person name="Ohm R.A."/>
            <person name="Otillar R.P."/>
            <person name="Pangilinan J."/>
            <person name="Peng Y."/>
            <person name="Rokas A."/>
            <person name="Rosa C.A."/>
            <person name="Scheuner C."/>
            <person name="Sibirny A.A."/>
            <person name="Slot J.C."/>
            <person name="Stielow J.B."/>
            <person name="Sun H."/>
            <person name="Kurtzman C.P."/>
            <person name="Blackwell M."/>
            <person name="Grigoriev I.V."/>
            <person name="Jeffries T.W."/>
        </authorList>
    </citation>
    <scope>NUCLEOTIDE SEQUENCE [LARGE SCALE GENOMIC DNA]</scope>
    <source>
        <strain evidence="3">NRRL Y-12698</strain>
    </source>
</reference>
<proteinExistence type="predicted"/>
<evidence type="ECO:0000256" key="1">
    <source>
        <dbReference type="SAM" id="MobiDB-lite"/>
    </source>
</evidence>
<feature type="compositionally biased region" description="Acidic residues" evidence="1">
    <location>
        <begin position="151"/>
        <end position="166"/>
    </location>
</feature>
<feature type="compositionally biased region" description="Basic residues" evidence="1">
    <location>
        <begin position="134"/>
        <end position="144"/>
    </location>
</feature>
<dbReference type="STRING" id="984486.A0A1E3QW68"/>
<feature type="compositionally biased region" description="Polar residues" evidence="1">
    <location>
        <begin position="491"/>
        <end position="509"/>
    </location>
</feature>
<dbReference type="RefSeq" id="XP_018987247.1">
    <property type="nucleotide sequence ID" value="XM_019131173.1"/>
</dbReference>
<dbReference type="AlphaFoldDB" id="A0A1E3QW68"/>
<sequence>MSNIIDDPSIITMGTGYASAESHADSSDALSRLLDSAIANASAESAIPLVPIELNAVEKLSVSPVTVKNPACVYPLELLLVLRESPLVPDLSPELPDADFWRFKGKSLVQQSPQPKREWASSVDRSDRNDRQNRRSRAKGRGQTHVRDEAPDLGDEEAEPEWDDVESSGHDMSKTVQDFEKWRAQMRIKERKQRGEDINEAEVLQHVEQTAAQAGSAVDSFFSFKSSASDVGEPTNSRFSSFFTPVMESNQLASPLSEAKDETSGEDSGPRPGSRFLAMTQRPSPSPQQSAETHEPPRANDSFFQSLMKKGKDEEAVSSPGTPRQSGLMALFNNGSSSSTPAPHSPVTLASRTPDQFPGIQQLPRSQQFVPAIQKVQGQNLPPIQAQKLPPGISQLPPGVQSQQLPGMPPAGQFPQGAQQLPGMPPGGQFPPGVQGQFPSGAQGQFPPGSQGQFPPGAQGQFPQGAHGQFPPGIPAQFRGQGRAQYPPQHQFRQVPSHLQGQSNPNQPLHLQGQPPYMPQMPMNSQLMGQALPQFRQGTNPNFPPGFMGQFQAPSGSPQQMPMNLAAGGYPPGYAPQYYPNGNQGPPGNRTR</sequence>
<accession>A0A1E3QW68</accession>
<keyword evidence="3" id="KW-1185">Reference proteome</keyword>
<organism evidence="2 3">
    <name type="scientific">Babjeviella inositovora NRRL Y-12698</name>
    <dbReference type="NCBI Taxonomy" id="984486"/>
    <lineage>
        <taxon>Eukaryota</taxon>
        <taxon>Fungi</taxon>
        <taxon>Dikarya</taxon>
        <taxon>Ascomycota</taxon>
        <taxon>Saccharomycotina</taxon>
        <taxon>Pichiomycetes</taxon>
        <taxon>Serinales incertae sedis</taxon>
        <taxon>Babjeviella</taxon>
    </lineage>
</organism>
<evidence type="ECO:0000313" key="2">
    <source>
        <dbReference type="EMBL" id="ODQ81919.1"/>
    </source>
</evidence>
<feature type="region of interest" description="Disordered" evidence="1">
    <location>
        <begin position="383"/>
        <end position="514"/>
    </location>
</feature>
<feature type="region of interest" description="Disordered" evidence="1">
    <location>
        <begin position="250"/>
        <end position="361"/>
    </location>
</feature>
<gene>
    <name evidence="2" type="ORF">BABINDRAFT_182843</name>
</gene>
<feature type="compositionally biased region" description="Low complexity" evidence="1">
    <location>
        <begin position="410"/>
        <end position="422"/>
    </location>
</feature>
<feature type="compositionally biased region" description="Polar residues" evidence="1">
    <location>
        <begin position="281"/>
        <end position="291"/>
    </location>
</feature>
<dbReference type="EMBL" id="KV454427">
    <property type="protein sequence ID" value="ODQ81919.1"/>
    <property type="molecule type" value="Genomic_DNA"/>
</dbReference>